<dbReference type="Proteomes" id="UP001499967">
    <property type="component" value="Unassembled WGS sequence"/>
</dbReference>
<comment type="caution">
    <text evidence="10">The sequence shown here is derived from an EMBL/GenBank/DDBJ whole genome shotgun (WGS) entry which is preliminary data.</text>
</comment>
<organism evidence="10 11">
    <name type="scientific">Pseudonocardia zijingensis</name>
    <dbReference type="NCBI Taxonomy" id="153376"/>
    <lineage>
        <taxon>Bacteria</taxon>
        <taxon>Bacillati</taxon>
        <taxon>Actinomycetota</taxon>
        <taxon>Actinomycetes</taxon>
        <taxon>Pseudonocardiales</taxon>
        <taxon>Pseudonocardiaceae</taxon>
        <taxon>Pseudonocardia</taxon>
    </lineage>
</organism>
<evidence type="ECO:0000256" key="4">
    <source>
        <dbReference type="ARBA" id="ARBA00022692"/>
    </source>
</evidence>
<dbReference type="EMBL" id="BAAAHP010000137">
    <property type="protein sequence ID" value="GAA0947320.1"/>
    <property type="molecule type" value="Genomic_DNA"/>
</dbReference>
<feature type="transmembrane region" description="Helical" evidence="8">
    <location>
        <begin position="329"/>
        <end position="347"/>
    </location>
</feature>
<feature type="transmembrane region" description="Helical" evidence="8">
    <location>
        <begin position="238"/>
        <end position="256"/>
    </location>
</feature>
<proteinExistence type="predicted"/>
<dbReference type="RefSeq" id="WP_343943617.1">
    <property type="nucleotide sequence ID" value="NZ_BAAAHP010000137.1"/>
</dbReference>
<evidence type="ECO:0000256" key="1">
    <source>
        <dbReference type="ARBA" id="ARBA00004651"/>
    </source>
</evidence>
<feature type="transmembrane region" description="Helical" evidence="8">
    <location>
        <begin position="303"/>
        <end position="323"/>
    </location>
</feature>
<evidence type="ECO:0000256" key="8">
    <source>
        <dbReference type="SAM" id="Phobius"/>
    </source>
</evidence>
<feature type="transmembrane region" description="Helical" evidence="8">
    <location>
        <begin position="368"/>
        <end position="388"/>
    </location>
</feature>
<dbReference type="PANTHER" id="PTHR43528">
    <property type="entry name" value="ALPHA-KETOGLUTARATE PERMEASE"/>
    <property type="match status" value="1"/>
</dbReference>
<evidence type="ECO:0000256" key="5">
    <source>
        <dbReference type="ARBA" id="ARBA00022847"/>
    </source>
</evidence>
<keyword evidence="11" id="KW-1185">Reference proteome</keyword>
<feature type="transmembrane region" description="Helical" evidence="8">
    <location>
        <begin position="187"/>
        <end position="206"/>
    </location>
</feature>
<comment type="subcellular location">
    <subcellularLocation>
        <location evidence="1">Cell membrane</location>
        <topology evidence="1">Multi-pass membrane protein</topology>
    </subcellularLocation>
</comment>
<dbReference type="InterPro" id="IPR036259">
    <property type="entry name" value="MFS_trans_sf"/>
</dbReference>
<evidence type="ECO:0000256" key="2">
    <source>
        <dbReference type="ARBA" id="ARBA00022448"/>
    </source>
</evidence>
<dbReference type="Pfam" id="PF07690">
    <property type="entry name" value="MFS_1"/>
    <property type="match status" value="1"/>
</dbReference>
<dbReference type="InterPro" id="IPR020846">
    <property type="entry name" value="MFS_dom"/>
</dbReference>
<keyword evidence="5" id="KW-0769">Symport</keyword>
<evidence type="ECO:0000313" key="11">
    <source>
        <dbReference type="Proteomes" id="UP001499967"/>
    </source>
</evidence>
<feature type="transmembrane region" description="Helical" evidence="8">
    <location>
        <begin position="55"/>
        <end position="79"/>
    </location>
</feature>
<dbReference type="InterPro" id="IPR051084">
    <property type="entry name" value="H+-coupled_symporters"/>
</dbReference>
<reference evidence="10 11" key="1">
    <citation type="journal article" date="2019" name="Int. J. Syst. Evol. Microbiol.">
        <title>The Global Catalogue of Microorganisms (GCM) 10K type strain sequencing project: providing services to taxonomists for standard genome sequencing and annotation.</title>
        <authorList>
            <consortium name="The Broad Institute Genomics Platform"/>
            <consortium name="The Broad Institute Genome Sequencing Center for Infectious Disease"/>
            <person name="Wu L."/>
            <person name="Ma J."/>
        </authorList>
    </citation>
    <scope>NUCLEOTIDE SEQUENCE [LARGE SCALE GENOMIC DNA]</scope>
    <source>
        <strain evidence="10 11">JCM 11117</strain>
    </source>
</reference>
<name>A0ABN1QTX8_9PSEU</name>
<dbReference type="Gene3D" id="1.20.1250.20">
    <property type="entry name" value="MFS general substrate transporter like domains"/>
    <property type="match status" value="2"/>
</dbReference>
<keyword evidence="7 8" id="KW-0472">Membrane</keyword>
<keyword evidence="4 8" id="KW-0812">Transmembrane</keyword>
<feature type="transmembrane region" description="Helical" evidence="8">
    <location>
        <begin position="400"/>
        <end position="416"/>
    </location>
</feature>
<evidence type="ECO:0000259" key="9">
    <source>
        <dbReference type="PROSITE" id="PS50850"/>
    </source>
</evidence>
<feature type="transmembrane region" description="Helical" evidence="8">
    <location>
        <begin position="91"/>
        <end position="109"/>
    </location>
</feature>
<gene>
    <name evidence="10" type="ORF">GCM10009559_46270</name>
</gene>
<dbReference type="PANTHER" id="PTHR43528:SF1">
    <property type="entry name" value="ALPHA-KETOGLUTARATE PERMEASE"/>
    <property type="match status" value="1"/>
</dbReference>
<feature type="transmembrane region" description="Helical" evidence="8">
    <location>
        <begin position="31"/>
        <end position="49"/>
    </location>
</feature>
<feature type="domain" description="Major facilitator superfamily (MFS) profile" evidence="9">
    <location>
        <begin position="19"/>
        <end position="423"/>
    </location>
</feature>
<keyword evidence="3" id="KW-1003">Cell membrane</keyword>
<sequence length="423" mass="45089">MTAPTATATPAQLRAARKAVISSSIGATLEWFDIIVYATFATTIAAVFYPDSDPLFALILTFATFTTTYLIRPLGGLVLGAYADRHGRRNALTLTLLLMMVGTFLMAVAPPVPIWGVVVILLSRLIQGFSAGGEFGTATTFLVETAPHRKNFYGSWQIASQSAALLLASAFGFTLTTSLSEEALQSWGWRLPFIIGLLVGPVGLWIRARMSETEEFLARNQDDPSPVRTMVTRHYGRVLAGAACIGVATLSVYMILYMPTFAVKNLGISPLAALLGGVVAGTIGLIGSPLVGNLADRVGPAKVMTVAAVAAFVLAWPLFQLVINFPTMPVLVGVIAVLGVIMTFYFAPLPGLMNSLFPVEVRGSGMSVAYNLGVTLLGSIAPLVLTWLLGLTGQLAAPSYYYIIVSLISLTGLYVVRTRYAQR</sequence>
<protein>
    <submittedName>
        <fullName evidence="10">MFS transporter</fullName>
    </submittedName>
</protein>
<evidence type="ECO:0000256" key="7">
    <source>
        <dbReference type="ARBA" id="ARBA00023136"/>
    </source>
</evidence>
<dbReference type="SUPFAM" id="SSF103473">
    <property type="entry name" value="MFS general substrate transporter"/>
    <property type="match status" value="1"/>
</dbReference>
<evidence type="ECO:0000256" key="6">
    <source>
        <dbReference type="ARBA" id="ARBA00022989"/>
    </source>
</evidence>
<keyword evidence="6 8" id="KW-1133">Transmembrane helix</keyword>
<feature type="transmembrane region" description="Helical" evidence="8">
    <location>
        <begin position="268"/>
        <end position="291"/>
    </location>
</feature>
<evidence type="ECO:0000313" key="10">
    <source>
        <dbReference type="EMBL" id="GAA0947320.1"/>
    </source>
</evidence>
<evidence type="ECO:0000256" key="3">
    <source>
        <dbReference type="ARBA" id="ARBA00022475"/>
    </source>
</evidence>
<accession>A0ABN1QTX8</accession>
<keyword evidence="2" id="KW-0813">Transport</keyword>
<dbReference type="InterPro" id="IPR011701">
    <property type="entry name" value="MFS"/>
</dbReference>
<dbReference type="PROSITE" id="PS50850">
    <property type="entry name" value="MFS"/>
    <property type="match status" value="1"/>
</dbReference>